<protein>
    <recommendedName>
        <fullName evidence="2">DNA2/NAM7 helicase helicase domain-containing protein</fullName>
    </recommendedName>
</protein>
<proteinExistence type="predicted"/>
<dbReference type="Proteomes" id="UP000015100">
    <property type="component" value="Unassembled WGS sequence"/>
</dbReference>
<feature type="domain" description="DNA2/NAM7 helicase helicase" evidence="2">
    <location>
        <begin position="386"/>
        <end position="440"/>
    </location>
</feature>
<evidence type="ECO:0000259" key="2">
    <source>
        <dbReference type="Pfam" id="PF13086"/>
    </source>
</evidence>
<dbReference type="Pfam" id="PF13086">
    <property type="entry name" value="AAA_11"/>
    <property type="match status" value="1"/>
</dbReference>
<dbReference type="InterPro" id="IPR027417">
    <property type="entry name" value="P-loop_NTPase"/>
</dbReference>
<feature type="region of interest" description="Disordered" evidence="1">
    <location>
        <begin position="1"/>
        <end position="22"/>
    </location>
</feature>
<dbReference type="SUPFAM" id="SSF52540">
    <property type="entry name" value="P-loop containing nucleoside triphosphate hydrolases"/>
    <property type="match status" value="1"/>
</dbReference>
<dbReference type="EMBL" id="AQGS01000104">
    <property type="protein sequence ID" value="EPS42705.1"/>
    <property type="molecule type" value="Genomic_DNA"/>
</dbReference>
<reference evidence="3 4" key="1">
    <citation type="journal article" date="2013" name="PLoS Genet.">
        <title>Genomic mechanisms accounting for the adaptation to parasitism in nematode-trapping fungi.</title>
        <authorList>
            <person name="Meerupati T."/>
            <person name="Andersson K.M."/>
            <person name="Friman E."/>
            <person name="Kumar D."/>
            <person name="Tunlid A."/>
            <person name="Ahren D."/>
        </authorList>
    </citation>
    <scope>NUCLEOTIDE SEQUENCE [LARGE SCALE GENOMIC DNA]</scope>
    <source>
        <strain evidence="3 4">CBS 200.50</strain>
    </source>
</reference>
<dbReference type="PANTHER" id="PTHR10887">
    <property type="entry name" value="DNA2/NAM7 HELICASE FAMILY"/>
    <property type="match status" value="1"/>
</dbReference>
<organism evidence="3 4">
    <name type="scientific">Dactylellina haptotyla (strain CBS 200.50)</name>
    <name type="common">Nematode-trapping fungus</name>
    <name type="synonym">Monacrosporium haptotylum</name>
    <dbReference type="NCBI Taxonomy" id="1284197"/>
    <lineage>
        <taxon>Eukaryota</taxon>
        <taxon>Fungi</taxon>
        <taxon>Dikarya</taxon>
        <taxon>Ascomycota</taxon>
        <taxon>Pezizomycotina</taxon>
        <taxon>Orbiliomycetes</taxon>
        <taxon>Orbiliales</taxon>
        <taxon>Orbiliaceae</taxon>
        <taxon>Dactylellina</taxon>
    </lineage>
</organism>
<evidence type="ECO:0000313" key="4">
    <source>
        <dbReference type="Proteomes" id="UP000015100"/>
    </source>
</evidence>
<gene>
    <name evidence="3" type="ORF">H072_3301</name>
</gene>
<comment type="caution">
    <text evidence="3">The sequence shown here is derived from an EMBL/GenBank/DDBJ whole genome shotgun (WGS) entry which is preliminary data.</text>
</comment>
<dbReference type="OrthoDB" id="6513042at2759"/>
<dbReference type="AlphaFoldDB" id="S8AI52"/>
<sequence length="628" mass="70443">MPSRAPSSYEGPAKISRESSAQSLMKRNERTTIYEQNIIGSIGISRIQFVDSDFPTMTGMEICFVRLHGEEYFIQLRLTEPNQPVPMTFNILKVALRTFKFEEDPSTFLIIYTPSLCEINLPKFASQAVSPHIKKIYELLASGSWLKLWLNPNTPGGLDNSEVQKAVEVVKGYRGVILNEESVLLPKLSFNSELGYKKHWTRTIEENFRAYSDALHENLAGAVSIDIERGSEIYLWFEEGHTVNGLELQDNQRFLITANTGRRILAFASPYQARCLNEHGVLTLTIENLNNDDLLTIDMSASFDFMLQPIPSNHTTGFLLSTLETVMQSTKESNPIDIKDIIYGNIELAIDKSSEIETITSHRLWQGLDQWQKIAFNHCITPYLKNTSNIALLRGPPGTGKTRTLAAVIAASYGLQDRLPILVVAPSNHALSKIFVETMNALGGTMAEMLYLPTTYDEENFGPEAPHADLLSRYILETKFRIIRGIRLDTPWNMMVARMWESQSIIFATIDRIAQLYPEMSTFKPQVLVFDDASAAREIDSLFPYTIFRKTIQRWIMAGDDNDGRLTRISNNQNMSLSLFGRLISIGWAAAGLGQFWVAPPNAHSGVPGSAPQFVGPSNVGSISGLRR</sequence>
<dbReference type="GO" id="GO:0004386">
    <property type="term" value="F:helicase activity"/>
    <property type="evidence" value="ECO:0007669"/>
    <property type="project" value="InterPro"/>
</dbReference>
<dbReference type="InterPro" id="IPR041677">
    <property type="entry name" value="DNA2/NAM7_AAA_11"/>
</dbReference>
<dbReference type="Gene3D" id="3.40.50.300">
    <property type="entry name" value="P-loop containing nucleotide triphosphate hydrolases"/>
    <property type="match status" value="1"/>
</dbReference>
<dbReference type="InterPro" id="IPR045055">
    <property type="entry name" value="DNA2/NAM7-like"/>
</dbReference>
<dbReference type="PANTHER" id="PTHR10887:SF495">
    <property type="entry name" value="HELICASE SENATAXIN ISOFORM X1-RELATED"/>
    <property type="match status" value="1"/>
</dbReference>
<accession>S8AI52</accession>
<dbReference type="STRING" id="1284197.S8AI52"/>
<reference evidence="4" key="2">
    <citation type="submission" date="2013-04" db="EMBL/GenBank/DDBJ databases">
        <title>Genomic mechanisms accounting for the adaptation to parasitism in nematode-trapping fungi.</title>
        <authorList>
            <person name="Ahren D.G."/>
        </authorList>
    </citation>
    <scope>NUCLEOTIDE SEQUENCE [LARGE SCALE GENOMIC DNA]</scope>
    <source>
        <strain evidence="4">CBS 200.50</strain>
    </source>
</reference>
<dbReference type="HOGENOM" id="CLU_435464_0_0_1"/>
<name>S8AI52_DACHA</name>
<evidence type="ECO:0000313" key="3">
    <source>
        <dbReference type="EMBL" id="EPS42705.1"/>
    </source>
</evidence>
<evidence type="ECO:0000256" key="1">
    <source>
        <dbReference type="SAM" id="MobiDB-lite"/>
    </source>
</evidence>
<keyword evidence="4" id="KW-1185">Reference proteome</keyword>